<sequence length="1153" mass="129574">MPAAITMENGAQQASRTDHDREIKMNGINGTHADASSKVTPDSNGPAKDGQTTLAHRTRWNDLPDEIGHITDNFISLSKFLTRLSQRSHNSLQHQVLELSKMPLSTKDKGDPASIKKSDGKILEDESDSAQDKKVVLLRWAQELHMKWIKALVITEWSRKVDQVSKVIDLNAYLHQQLELYNSSFNDMINVKRDLTFARIPSPDLKTALHILSTGEAPWLSDQNYIEPPPLTANEQAKWLTDVDTLISLRLNLDDFDKVPTRFRDYSIDSGRVTFKVEGEFELDLTIADEDFEKQFWFIDFRFGFKPAAQTLSDNMRKFLDLYANDALSRGLGDCYQFLHEFVLTAKINELRRQAFRLSRGVWTGQLMIEPLKRALSIQYWTERSQASGTKSWVLVAVNSGHKKGAKEDDKANTKSHLCIKWYRDNKEITDAVIPFDSSNLSTEQLLKTVVGRHVEHLLRSIHDALKETARFQKREAAMTLHISESSPETSSLKVQVGHATWVTLMVELATGLFALKPHSRFSAPYEHRLNGGNNPIEDGARCLEQIRCAITEDEISRQGSPMGWVIKPTPLSIEEVRLMPKARDASRTIWLRRNGWPRAWFVAIFLSLRGDEWWLLETATPRPRMQRFQAHLPLRGGHPLSTEFWQSLFMLTTGIMAQTVDRRELHTQGIRNKPIKSLNPSPSIQIRMPTIQISLSSIFPAMVTDMPESHTDFAMAKTLGISGKSELASMLQPQSLLALASKQSWANDLVSIKFKGVRAAWKNASDTEEVTGAESDSQPLMCVSDAVIIVSKPAKLASLKGLVDDDVSYHPRRGEFCVRMNHVLGKSMLDILKSRVKAIDRFVNYHEALEKMGDRITCKSATLRTVVCSYGDAIPTADAGAKSPERQWPVTLDLSKQDINVRLGMGNPHLRSLDLIQRLVNVDGGIKALLTWLPQSLPLLNTIDTIAAGWDDLTTKDQGRVDFCMRTIDWMSLRYTIRAVDSRGKKVDKVLKLEARIKMRKKEMWWHIWREGRPTSSPPDKFDTALQPILNGKGNNWQGLANSASGSLEDGVVRMLQSLDDSVKALVGQMDGDEPQVKKEPQTQAQSRFQPQPQAQAPQQPPSAQVQPQKQLQPAATIHPQNKGKGANRGGKQGQKGNRPQGGSAQTAVVIE</sequence>
<reference evidence="1" key="1">
    <citation type="submission" date="2022-10" db="EMBL/GenBank/DDBJ databases">
        <title>Complete Genome of Trichothecium roseum strain YXFP-22015, a Plant Pathogen Isolated from Citrus.</title>
        <authorList>
            <person name="Wang Y."/>
            <person name="Zhu L."/>
        </authorList>
    </citation>
    <scope>NUCLEOTIDE SEQUENCE</scope>
    <source>
        <strain evidence="1">YXFP-22015</strain>
    </source>
</reference>
<gene>
    <name evidence="1" type="ORF">N3K66_005405</name>
</gene>
<dbReference type="EMBL" id="CM047944">
    <property type="protein sequence ID" value="KAI9898944.1"/>
    <property type="molecule type" value="Genomic_DNA"/>
</dbReference>
<dbReference type="Proteomes" id="UP001163324">
    <property type="component" value="Chromosome 5"/>
</dbReference>
<keyword evidence="2" id="KW-1185">Reference proteome</keyword>
<name>A0ACC0UXS2_9HYPO</name>
<accession>A0ACC0UXS2</accession>
<proteinExistence type="predicted"/>
<comment type="caution">
    <text evidence="1">The sequence shown here is derived from an EMBL/GenBank/DDBJ whole genome shotgun (WGS) entry which is preliminary data.</text>
</comment>
<organism evidence="1 2">
    <name type="scientific">Trichothecium roseum</name>
    <dbReference type="NCBI Taxonomy" id="47278"/>
    <lineage>
        <taxon>Eukaryota</taxon>
        <taxon>Fungi</taxon>
        <taxon>Dikarya</taxon>
        <taxon>Ascomycota</taxon>
        <taxon>Pezizomycotina</taxon>
        <taxon>Sordariomycetes</taxon>
        <taxon>Hypocreomycetidae</taxon>
        <taxon>Hypocreales</taxon>
        <taxon>Hypocreales incertae sedis</taxon>
        <taxon>Trichothecium</taxon>
    </lineage>
</organism>
<evidence type="ECO:0000313" key="1">
    <source>
        <dbReference type="EMBL" id="KAI9898944.1"/>
    </source>
</evidence>
<evidence type="ECO:0000313" key="2">
    <source>
        <dbReference type="Proteomes" id="UP001163324"/>
    </source>
</evidence>
<protein>
    <submittedName>
        <fullName evidence="1">Uncharacterized protein</fullName>
    </submittedName>
</protein>